<feature type="transmembrane region" description="Helical" evidence="1">
    <location>
        <begin position="130"/>
        <end position="148"/>
    </location>
</feature>
<dbReference type="Pfam" id="PF19830">
    <property type="entry name" value="DUF6311"/>
    <property type="match status" value="1"/>
</dbReference>
<name>A0A383DPT7_9ZZZZ</name>
<dbReference type="EMBL" id="UINC01219040">
    <property type="protein sequence ID" value="SVE46329.1"/>
    <property type="molecule type" value="Genomic_DNA"/>
</dbReference>
<feature type="transmembrane region" description="Helical" evidence="1">
    <location>
        <begin position="106"/>
        <end position="124"/>
    </location>
</feature>
<organism evidence="3">
    <name type="scientific">marine metagenome</name>
    <dbReference type="NCBI Taxonomy" id="408172"/>
    <lineage>
        <taxon>unclassified sequences</taxon>
        <taxon>metagenomes</taxon>
        <taxon>ecological metagenomes</taxon>
    </lineage>
</organism>
<evidence type="ECO:0000259" key="2">
    <source>
        <dbReference type="Pfam" id="PF19830"/>
    </source>
</evidence>
<dbReference type="InterPro" id="IPR046278">
    <property type="entry name" value="DUF6311"/>
</dbReference>
<keyword evidence="1" id="KW-0472">Membrane</keyword>
<protein>
    <recommendedName>
        <fullName evidence="2">DUF6311 domain-containing protein</fullName>
    </recommendedName>
</protein>
<accession>A0A383DPT7</accession>
<keyword evidence="1" id="KW-0812">Transmembrane</keyword>
<feature type="domain" description="DUF6311" evidence="2">
    <location>
        <begin position="16"/>
        <end position="205"/>
    </location>
</feature>
<reference evidence="3" key="1">
    <citation type="submission" date="2018-05" db="EMBL/GenBank/DDBJ databases">
        <authorList>
            <person name="Lanie J.A."/>
            <person name="Ng W.-L."/>
            <person name="Kazmierczak K.M."/>
            <person name="Andrzejewski T.M."/>
            <person name="Davidsen T.M."/>
            <person name="Wayne K.J."/>
            <person name="Tettelin H."/>
            <person name="Glass J.I."/>
            <person name="Rusch D."/>
            <person name="Podicherti R."/>
            <person name="Tsui H.-C.T."/>
            <person name="Winkler M.E."/>
        </authorList>
    </citation>
    <scope>NUCLEOTIDE SEQUENCE</scope>
</reference>
<feature type="transmembrane region" description="Helical" evidence="1">
    <location>
        <begin position="183"/>
        <end position="207"/>
    </location>
</feature>
<sequence>MKKFFYDYKINFLFLIISFFFLISILGLDNVSYQNTEWLHDGDESAINQLSWFFFKNDIWRFPLGSNPNYGGELGNSIVFTDLVPIFALFFKLLKSLIPENFQYFSFWYLICFYLQLFFSFKILKKFTNSVSFSLIGSLFFLITPIFIYRIDYHAGLSGQWILLFTLYLGLTHKIDKSQLSWIFLVTLSSLIFLYFTVVIIVVYSVLRIFNFYFKK</sequence>
<keyword evidence="1" id="KW-1133">Transmembrane helix</keyword>
<feature type="non-terminal residue" evidence="3">
    <location>
        <position position="216"/>
    </location>
</feature>
<dbReference type="AlphaFoldDB" id="A0A383DPT7"/>
<evidence type="ECO:0000256" key="1">
    <source>
        <dbReference type="SAM" id="Phobius"/>
    </source>
</evidence>
<feature type="transmembrane region" description="Helical" evidence="1">
    <location>
        <begin position="12"/>
        <end position="28"/>
    </location>
</feature>
<evidence type="ECO:0000313" key="3">
    <source>
        <dbReference type="EMBL" id="SVE46329.1"/>
    </source>
</evidence>
<proteinExistence type="predicted"/>
<gene>
    <name evidence="3" type="ORF">METZ01_LOCUS499183</name>
</gene>